<dbReference type="AlphaFoldDB" id="A0AAU9CHE6"/>
<protein>
    <recommendedName>
        <fullName evidence="3">Chloramphenicol acetyltransferase</fullName>
    </recommendedName>
</protein>
<gene>
    <name evidence="1" type="ORF">FUAX_40180</name>
</gene>
<dbReference type="Gene3D" id="3.30.559.10">
    <property type="entry name" value="Chloramphenicol acetyltransferase-like domain"/>
    <property type="match status" value="1"/>
</dbReference>
<dbReference type="GO" id="GO:0008811">
    <property type="term" value="F:chloramphenicol O-acetyltransferase activity"/>
    <property type="evidence" value="ECO:0007669"/>
    <property type="project" value="InterPro"/>
</dbReference>
<evidence type="ECO:0000313" key="1">
    <source>
        <dbReference type="EMBL" id="BDD11586.1"/>
    </source>
</evidence>
<reference evidence="1 2" key="1">
    <citation type="submission" date="2021-12" db="EMBL/GenBank/DDBJ databases">
        <title>Genome sequencing of bacteria with rrn-lacking chromosome and rrn-plasmid.</title>
        <authorList>
            <person name="Anda M."/>
            <person name="Iwasaki W."/>
        </authorList>
    </citation>
    <scope>NUCLEOTIDE SEQUENCE [LARGE SCALE GENOMIC DNA]</scope>
    <source>
        <strain evidence="1 2">DSM 100852</strain>
        <plasmid evidence="1 2">pFA1</plasmid>
    </source>
</reference>
<dbReference type="EMBL" id="AP025315">
    <property type="protein sequence ID" value="BDD11586.1"/>
    <property type="molecule type" value="Genomic_DNA"/>
</dbReference>
<keyword evidence="2" id="KW-1185">Reference proteome</keyword>
<geneLocation type="plasmid" evidence="1 2">
    <name>pFA1</name>
</geneLocation>
<sequence length="235" mass="27766">MTEKEQHEKYEGKELKEGDVSQYERWALDFFHQKEFVQEPILQMTLQLDITEAYRTYSEKYKDNPDASFTAYITWYLIQTQAAHPYFRYRKIDGTWYIFANLPVFMPVAIGGEARFGQILLENPVKMTLNEFFASYRKDIDRALLGEVFETLDEWTWANSHFVGNLPNLQFSGFQLHTPKDKSGRPFFYFGKRYTQEGKTMIPMLLAFDHSNLDPFVISSFMEDFQKRIDTDANA</sequence>
<dbReference type="PANTHER" id="PTHR38474:SF1">
    <property type="entry name" value="SLR0299 PROTEIN"/>
    <property type="match status" value="1"/>
</dbReference>
<dbReference type="RefSeq" id="WP_338394719.1">
    <property type="nucleotide sequence ID" value="NZ_AP025315.1"/>
</dbReference>
<dbReference type="SUPFAM" id="SSF52777">
    <property type="entry name" value="CoA-dependent acyltransferases"/>
    <property type="match status" value="1"/>
</dbReference>
<dbReference type="KEGG" id="fax:FUAX_40180"/>
<evidence type="ECO:0000313" key="2">
    <source>
        <dbReference type="Proteomes" id="UP001348817"/>
    </source>
</evidence>
<dbReference type="InterPro" id="IPR023213">
    <property type="entry name" value="CAT-like_dom_sf"/>
</dbReference>
<evidence type="ECO:0008006" key="3">
    <source>
        <dbReference type="Google" id="ProtNLM"/>
    </source>
</evidence>
<keyword evidence="1" id="KW-0614">Plasmid</keyword>
<dbReference type="SMART" id="SM01059">
    <property type="entry name" value="CAT"/>
    <property type="match status" value="1"/>
</dbReference>
<dbReference type="PANTHER" id="PTHR38474">
    <property type="entry name" value="SLR0299 PROTEIN"/>
    <property type="match status" value="1"/>
</dbReference>
<dbReference type="Proteomes" id="UP001348817">
    <property type="component" value="Plasmid pFA1"/>
</dbReference>
<accession>A0AAU9CHE6</accession>
<proteinExistence type="predicted"/>
<name>A0AAU9CHE6_9BACT</name>
<dbReference type="InterPro" id="IPR001707">
    <property type="entry name" value="Cmp_AcTrfase"/>
</dbReference>
<organism evidence="1 2">
    <name type="scientific">Fulvitalea axinellae</name>
    <dbReference type="NCBI Taxonomy" id="1182444"/>
    <lineage>
        <taxon>Bacteria</taxon>
        <taxon>Pseudomonadati</taxon>
        <taxon>Bacteroidota</taxon>
        <taxon>Cytophagia</taxon>
        <taxon>Cytophagales</taxon>
        <taxon>Persicobacteraceae</taxon>
        <taxon>Fulvitalea</taxon>
    </lineage>
</organism>
<dbReference type="Pfam" id="PF00302">
    <property type="entry name" value="CAT"/>
    <property type="match status" value="1"/>
</dbReference>